<dbReference type="PIRSF" id="PIRSF006232">
    <property type="entry name" value="Pirin"/>
    <property type="match status" value="1"/>
</dbReference>
<dbReference type="EMBL" id="BMYS01000039">
    <property type="protein sequence ID" value="GGW97495.1"/>
    <property type="molecule type" value="Genomic_DNA"/>
</dbReference>
<dbReference type="CDD" id="cd20311">
    <property type="entry name" value="cupin_Yhhw_C"/>
    <property type="match status" value="1"/>
</dbReference>
<dbReference type="GO" id="GO:0046872">
    <property type="term" value="F:metal ion binding"/>
    <property type="evidence" value="ECO:0007669"/>
    <property type="project" value="UniProtKB-KW"/>
</dbReference>
<evidence type="ECO:0000256" key="2">
    <source>
        <dbReference type="PIRSR" id="PIRSR006232-1"/>
    </source>
</evidence>
<dbReference type="InterPro" id="IPR011051">
    <property type="entry name" value="RmlC_Cupin_sf"/>
</dbReference>
<dbReference type="AlphaFoldDB" id="A0A918N190"/>
<dbReference type="InterPro" id="IPR003829">
    <property type="entry name" value="Pirin_N_dom"/>
</dbReference>
<feature type="domain" description="Quercetin 2,3-dioxygenase C-terminal cupin" evidence="5">
    <location>
        <begin position="146"/>
        <end position="231"/>
    </location>
</feature>
<keyword evidence="2" id="KW-0479">Metal-binding</keyword>
<evidence type="ECO:0000259" key="4">
    <source>
        <dbReference type="Pfam" id="PF02678"/>
    </source>
</evidence>
<dbReference type="InterPro" id="IPR014710">
    <property type="entry name" value="RmlC-like_jellyroll"/>
</dbReference>
<protein>
    <submittedName>
        <fullName evidence="6">Pirin family protein</fullName>
    </submittedName>
</protein>
<feature type="binding site" evidence="2">
    <location>
        <position position="103"/>
    </location>
    <ligand>
        <name>Fe cation</name>
        <dbReference type="ChEBI" id="CHEBI:24875"/>
    </ligand>
</feature>
<evidence type="ECO:0000256" key="1">
    <source>
        <dbReference type="ARBA" id="ARBA00008416"/>
    </source>
</evidence>
<dbReference type="RefSeq" id="WP_189386174.1">
    <property type="nucleotide sequence ID" value="NZ_BAABFY010000032.1"/>
</dbReference>
<dbReference type="PANTHER" id="PTHR43212">
    <property type="entry name" value="QUERCETIN 2,3-DIOXYGENASE"/>
    <property type="match status" value="1"/>
</dbReference>
<evidence type="ECO:0000256" key="3">
    <source>
        <dbReference type="RuleBase" id="RU003457"/>
    </source>
</evidence>
<evidence type="ECO:0000259" key="5">
    <source>
        <dbReference type="Pfam" id="PF17954"/>
    </source>
</evidence>
<evidence type="ECO:0000313" key="6">
    <source>
        <dbReference type="EMBL" id="GGW97495.1"/>
    </source>
</evidence>
<comment type="similarity">
    <text evidence="1 3">Belongs to the pirin family.</text>
</comment>
<keyword evidence="2" id="KW-0408">Iron</keyword>
<comment type="caution">
    <text evidence="6">The sequence shown here is derived from an EMBL/GenBank/DDBJ whole genome shotgun (WGS) entry which is preliminary data.</text>
</comment>
<dbReference type="SUPFAM" id="SSF51182">
    <property type="entry name" value="RmlC-like cupins"/>
    <property type="match status" value="1"/>
</dbReference>
<organism evidence="6 7">
    <name type="scientific">Advenella faeciporci</name>
    <dbReference type="NCBI Taxonomy" id="797535"/>
    <lineage>
        <taxon>Bacteria</taxon>
        <taxon>Pseudomonadati</taxon>
        <taxon>Pseudomonadota</taxon>
        <taxon>Betaproteobacteria</taxon>
        <taxon>Burkholderiales</taxon>
        <taxon>Alcaligenaceae</taxon>
    </lineage>
</organism>
<dbReference type="Pfam" id="PF02678">
    <property type="entry name" value="Pirin"/>
    <property type="match status" value="1"/>
</dbReference>
<name>A0A918N190_9BURK</name>
<gene>
    <name evidence="6" type="ORF">GCM10011450_28510</name>
</gene>
<dbReference type="Pfam" id="PF17954">
    <property type="entry name" value="Pirin_C_2"/>
    <property type="match status" value="1"/>
</dbReference>
<feature type="binding site" evidence="2">
    <location>
        <position position="59"/>
    </location>
    <ligand>
        <name>Fe cation</name>
        <dbReference type="ChEBI" id="CHEBI:24875"/>
    </ligand>
</feature>
<comment type="cofactor">
    <cofactor evidence="2">
        <name>Fe cation</name>
        <dbReference type="ChEBI" id="CHEBI:24875"/>
    </cofactor>
    <text evidence="2">Binds 1 Fe cation per subunit.</text>
</comment>
<dbReference type="Proteomes" id="UP000608345">
    <property type="component" value="Unassembled WGS sequence"/>
</dbReference>
<sequence>MLSITRSHERGHVQHGWLDSHHSFSFGSYYNPKQMGFGPLRVINEDKVDPGQGFGTHGHENMEIISYVLSGALEHKDSMGNGSILRRGQVQRMSAGTGVLHSEFNPSVTEESHFLQIWLYPNQKDVEPSYEEAVFSDEDKQGKWCLIASDSGEQGSVRIHQDARLYAGIFNGQQAPEYTLAHDRIAYIHVVQGDITINGQELHTGDALKLTAESRIQIQQASQAEVILFDMIAR</sequence>
<reference evidence="6" key="1">
    <citation type="journal article" date="2014" name="Int. J. Syst. Evol. Microbiol.">
        <title>Complete genome sequence of Corynebacterium casei LMG S-19264T (=DSM 44701T), isolated from a smear-ripened cheese.</title>
        <authorList>
            <consortium name="US DOE Joint Genome Institute (JGI-PGF)"/>
            <person name="Walter F."/>
            <person name="Albersmeier A."/>
            <person name="Kalinowski J."/>
            <person name="Ruckert C."/>
        </authorList>
    </citation>
    <scope>NUCLEOTIDE SEQUENCE</scope>
    <source>
        <strain evidence="6">KCTC 23732</strain>
    </source>
</reference>
<keyword evidence="7" id="KW-1185">Reference proteome</keyword>
<feature type="binding site" evidence="2">
    <location>
        <position position="57"/>
    </location>
    <ligand>
        <name>Fe cation</name>
        <dbReference type="ChEBI" id="CHEBI:24875"/>
    </ligand>
</feature>
<dbReference type="InterPro" id="IPR041602">
    <property type="entry name" value="Quercetinase_C"/>
</dbReference>
<dbReference type="Gene3D" id="2.60.120.10">
    <property type="entry name" value="Jelly Rolls"/>
    <property type="match status" value="2"/>
</dbReference>
<feature type="domain" description="Pirin N-terminal" evidence="4">
    <location>
        <begin position="11"/>
        <end position="119"/>
    </location>
</feature>
<dbReference type="PANTHER" id="PTHR43212:SF3">
    <property type="entry name" value="QUERCETIN 2,3-DIOXYGENASE"/>
    <property type="match status" value="1"/>
</dbReference>
<reference evidence="6" key="2">
    <citation type="submission" date="2020-09" db="EMBL/GenBank/DDBJ databases">
        <authorList>
            <person name="Sun Q."/>
            <person name="Kim S."/>
        </authorList>
    </citation>
    <scope>NUCLEOTIDE SEQUENCE</scope>
    <source>
        <strain evidence="6">KCTC 23732</strain>
    </source>
</reference>
<evidence type="ECO:0000313" key="7">
    <source>
        <dbReference type="Proteomes" id="UP000608345"/>
    </source>
</evidence>
<dbReference type="CDD" id="cd02910">
    <property type="entry name" value="cupin_Yhhw_N"/>
    <property type="match status" value="1"/>
</dbReference>
<feature type="binding site" evidence="2">
    <location>
        <position position="101"/>
    </location>
    <ligand>
        <name>Fe cation</name>
        <dbReference type="ChEBI" id="CHEBI:24875"/>
    </ligand>
</feature>
<accession>A0A918N190</accession>
<dbReference type="InterPro" id="IPR012093">
    <property type="entry name" value="Pirin"/>
</dbReference>
<proteinExistence type="inferred from homology"/>